<dbReference type="Pfam" id="PF24097">
    <property type="entry name" value="TMD_POM152"/>
    <property type="match status" value="1"/>
</dbReference>
<dbReference type="Pfam" id="PF24519">
    <property type="entry name" value="Ig-like_Pom152_1"/>
    <property type="match status" value="1"/>
</dbReference>
<feature type="domain" description="Nucleoporin POM152 ninth Ig-like" evidence="6">
    <location>
        <begin position="1080"/>
        <end position="1157"/>
    </location>
</feature>
<evidence type="ECO:0000259" key="3">
    <source>
        <dbReference type="Pfam" id="PF24097"/>
    </source>
</evidence>
<dbReference type="PANTHER" id="PTHR28206">
    <property type="entry name" value="NUCLEOPORIN POM152"/>
    <property type="match status" value="1"/>
</dbReference>
<accession>A0AAN6T0T6</accession>
<evidence type="ECO:0000259" key="2">
    <source>
        <dbReference type="Pfam" id="PF23664"/>
    </source>
</evidence>
<feature type="domain" description="Nucleoporin POM152 immunoglobulin-like" evidence="2">
    <location>
        <begin position="879"/>
        <end position="969"/>
    </location>
</feature>
<feature type="region of interest" description="Disordered" evidence="1">
    <location>
        <begin position="1"/>
        <end position="46"/>
    </location>
</feature>
<dbReference type="InterPro" id="IPR056540">
    <property type="entry name" value="TMD_POM152"/>
</dbReference>
<dbReference type="GO" id="GO:0017056">
    <property type="term" value="F:structural constituent of nuclear pore"/>
    <property type="evidence" value="ECO:0007669"/>
    <property type="project" value="InterPro"/>
</dbReference>
<protein>
    <submittedName>
        <fullName evidence="7">Uncharacterized protein</fullName>
    </submittedName>
</protein>
<dbReference type="InterPro" id="IPR037701">
    <property type="entry name" value="Pom152"/>
</dbReference>
<reference evidence="7" key="2">
    <citation type="submission" date="2023-05" db="EMBL/GenBank/DDBJ databases">
        <authorList>
            <consortium name="Lawrence Berkeley National Laboratory"/>
            <person name="Steindorff A."/>
            <person name="Hensen N."/>
            <person name="Bonometti L."/>
            <person name="Westerberg I."/>
            <person name="Brannstrom I.O."/>
            <person name="Guillou S."/>
            <person name="Cros-Aarteil S."/>
            <person name="Calhoun S."/>
            <person name="Haridas S."/>
            <person name="Kuo A."/>
            <person name="Mondo S."/>
            <person name="Pangilinan J."/>
            <person name="Riley R."/>
            <person name="Labutti K."/>
            <person name="Andreopoulos B."/>
            <person name="Lipzen A."/>
            <person name="Chen C."/>
            <person name="Yanf M."/>
            <person name="Daum C."/>
            <person name="Ng V."/>
            <person name="Clum A."/>
            <person name="Ohm R."/>
            <person name="Martin F."/>
            <person name="Silar P."/>
            <person name="Natvig D."/>
            <person name="Lalanne C."/>
            <person name="Gautier V."/>
            <person name="Ament-Velasquez S.L."/>
            <person name="Kruys A."/>
            <person name="Hutchinson M.I."/>
            <person name="Powell A.J."/>
            <person name="Barry K."/>
            <person name="Miller A.N."/>
            <person name="Grigoriev I.V."/>
            <person name="Debuchy R."/>
            <person name="Gladieux P."/>
            <person name="Thoren M.H."/>
            <person name="Johannesson H."/>
        </authorList>
    </citation>
    <scope>NUCLEOTIDE SEQUENCE</scope>
    <source>
        <strain evidence="7">CBS 757.83</strain>
    </source>
</reference>
<dbReference type="Pfam" id="PF24312">
    <property type="entry name" value="Ig-like_POM152"/>
    <property type="match status" value="3"/>
</dbReference>
<keyword evidence="8" id="KW-1185">Reference proteome</keyword>
<organism evidence="7 8">
    <name type="scientific">Parathielavia hyrcaniae</name>
    <dbReference type="NCBI Taxonomy" id="113614"/>
    <lineage>
        <taxon>Eukaryota</taxon>
        <taxon>Fungi</taxon>
        <taxon>Dikarya</taxon>
        <taxon>Ascomycota</taxon>
        <taxon>Pezizomycotina</taxon>
        <taxon>Sordariomycetes</taxon>
        <taxon>Sordariomycetidae</taxon>
        <taxon>Sordariales</taxon>
        <taxon>Chaetomiaceae</taxon>
        <taxon>Parathielavia</taxon>
    </lineage>
</organism>
<feature type="domain" description="Nucleoporin POM152 Ig-like" evidence="4">
    <location>
        <begin position="1170"/>
        <end position="1248"/>
    </location>
</feature>
<evidence type="ECO:0000313" key="8">
    <source>
        <dbReference type="Proteomes" id="UP001305647"/>
    </source>
</evidence>
<dbReference type="GO" id="GO:0006999">
    <property type="term" value="P:nuclear pore organization"/>
    <property type="evidence" value="ECO:0007669"/>
    <property type="project" value="TreeGrafter"/>
</dbReference>
<dbReference type="InterPro" id="IPR056543">
    <property type="entry name" value="Ig-like_POM152_9th"/>
</dbReference>
<feature type="domain" description="Nucleoporin POM152 immunoglobulin-like" evidence="2">
    <location>
        <begin position="557"/>
        <end position="660"/>
    </location>
</feature>
<evidence type="ECO:0000259" key="6">
    <source>
        <dbReference type="Pfam" id="PF24527"/>
    </source>
</evidence>
<dbReference type="EMBL" id="MU863645">
    <property type="protein sequence ID" value="KAK4099884.1"/>
    <property type="molecule type" value="Genomic_DNA"/>
</dbReference>
<sequence length="1273" mass="141426">MGDASAIGAFPQTPVPPSRRGPARGPAPSSTTKTAGPLPVAPQQGASAAPGSAPVIPLHILDAPTQRLYAFGFYVALLAWKLYDWAQLVEEDTESFWLFLKWIAIDCAFLFGLPELRIPWLELSQPFVVGAFFLHALFDWVLMFNIGFPWQTWILGLVKVFYDRELAISEHNVKISSILHNSSLIMGRQIINILPEGSAVMNPELHPFCLGGDRKTAPLPIFFNATIPVEVELIRTDLETNQQESIKLTRVQIRDIERKAKRESQEGVQTVVQYDYPVKKPGAYRLGRVLDEYKLEVQRRNLQTFVVPCPKAWVGPSASPGRCVGDLSDVSLQIEGTPPLKIKYSRTINGKDHSFHFQSLQPDGFTSPLGALRSSSLVGLDDEEISWARSQRVPVGLNESMHASGEWQYSVDEVQDGFGNLVKYDLLADDPEGKPKPKHLVQNFVVKERPQVRLEGCDLRRPLKVAKGESKELPVRFKIAGQTPDITANTLTWHFSPIDTLTESGDHGDVVTTGTYHAKNARDRPVISEPGLYTLKSVSASSCEGEVQEPSSCLLLNPLEPKVTVRSEEIPDTCAGNSIGLRVDMDLIGTPPFIVRYDVISNGQRRSERVNIPGLRYQMDLVPRVAGHHKYTFTHIGDAIYNRGQKLAGSEYVLEQDVKPAAAALIQHSSGKMSSCLGDEVTADILLLGDAPFTLEWEIIHDGKRKQFKATDIQENSYQIKTKPLTQGGEYTLGLTSVQDKRGCRNFLQDELKIAVRRQSPRAAFGQIEGKRKMLAVEGANVKLPVRLTGEGPWKVFYTRHDDGPADQPKVLERTVRNDNGFIDVKERGAYTITDVWDSQCHGVVDSKASTFEVDWFPRPEMSVALTHGVSQTDSGYVVEDVCEGEISGFEVALKGTPPYTVEYEVRHHPLQGSSSLSKRKFDASLGKESIQADTVKAGLNTYKFTALEDNLYSSDPKFKPLVVKQKVNRKPSASFAKPGQTFKYCKSEQDNEDGIPVTLTGVPPFALEVEIKHQSAAVPEIYRTPAINSHMYEIRIPRHQLRLGTQHVRIRDVKDGSGCHSMAGLTGGPSVQVQLFEAPTIYPLETRTDYCVGERISYTLSGTPPFEVWYTFDGVERRAKSPTTSFRRVAESPGVFAITTLSDRASECRAPVHIAKTIHPMPAVRISKGRNVRVDIHEGGEVEILFEFWGTPPFEFTYTRSTNARKGQKSQVLETRHDVSHEHSKVVRANQEGTYEVVAIKDKYCAFSTQAGGAEGVGKEKGRVKGQKVIKY</sequence>
<feature type="domain" description="Nucleoporin POM152 Ig-like" evidence="4">
    <location>
        <begin position="449"/>
        <end position="553"/>
    </location>
</feature>
<proteinExistence type="predicted"/>
<dbReference type="AlphaFoldDB" id="A0AAN6T0T6"/>
<feature type="domain" description="Nucleoporin POM152 N-terminal transmembrane" evidence="3">
    <location>
        <begin position="62"/>
        <end position="146"/>
    </location>
</feature>
<dbReference type="InterPro" id="IPR056541">
    <property type="entry name" value="Ig-like_POM152"/>
</dbReference>
<dbReference type="Pfam" id="PF24527">
    <property type="entry name" value="Ig-like_Pom152_9"/>
    <property type="match status" value="1"/>
</dbReference>
<feature type="domain" description="Nucleoporin POM152 first Ig-like" evidence="5">
    <location>
        <begin position="198"/>
        <end position="306"/>
    </location>
</feature>
<dbReference type="InterPro" id="IPR056544">
    <property type="entry name" value="Ig_POM152"/>
</dbReference>
<evidence type="ECO:0000259" key="4">
    <source>
        <dbReference type="Pfam" id="PF24312"/>
    </source>
</evidence>
<reference evidence="7" key="1">
    <citation type="journal article" date="2023" name="Mol. Phylogenet. Evol.">
        <title>Genome-scale phylogeny and comparative genomics of the fungal order Sordariales.</title>
        <authorList>
            <person name="Hensen N."/>
            <person name="Bonometti L."/>
            <person name="Westerberg I."/>
            <person name="Brannstrom I.O."/>
            <person name="Guillou S."/>
            <person name="Cros-Aarteil S."/>
            <person name="Calhoun S."/>
            <person name="Haridas S."/>
            <person name="Kuo A."/>
            <person name="Mondo S."/>
            <person name="Pangilinan J."/>
            <person name="Riley R."/>
            <person name="LaButti K."/>
            <person name="Andreopoulos B."/>
            <person name="Lipzen A."/>
            <person name="Chen C."/>
            <person name="Yan M."/>
            <person name="Daum C."/>
            <person name="Ng V."/>
            <person name="Clum A."/>
            <person name="Steindorff A."/>
            <person name="Ohm R.A."/>
            <person name="Martin F."/>
            <person name="Silar P."/>
            <person name="Natvig D.O."/>
            <person name="Lalanne C."/>
            <person name="Gautier V."/>
            <person name="Ament-Velasquez S.L."/>
            <person name="Kruys A."/>
            <person name="Hutchinson M.I."/>
            <person name="Powell A.J."/>
            <person name="Barry K."/>
            <person name="Miller A.N."/>
            <person name="Grigoriev I.V."/>
            <person name="Debuchy R."/>
            <person name="Gladieux P."/>
            <person name="Hiltunen Thoren M."/>
            <person name="Johannesson H."/>
        </authorList>
    </citation>
    <scope>NUCLEOTIDE SEQUENCE</scope>
    <source>
        <strain evidence="7">CBS 757.83</strain>
    </source>
</reference>
<dbReference type="GO" id="GO:0070762">
    <property type="term" value="C:nuclear pore transmembrane ring"/>
    <property type="evidence" value="ECO:0007669"/>
    <property type="project" value="TreeGrafter"/>
</dbReference>
<dbReference type="GO" id="GO:0006606">
    <property type="term" value="P:protein import into nucleus"/>
    <property type="evidence" value="ECO:0007669"/>
    <property type="project" value="TreeGrafter"/>
</dbReference>
<evidence type="ECO:0000313" key="7">
    <source>
        <dbReference type="EMBL" id="KAK4099884.1"/>
    </source>
</evidence>
<feature type="domain" description="Nucleoporin POM152 Ig-like" evidence="4">
    <location>
        <begin position="761"/>
        <end position="851"/>
    </location>
</feature>
<dbReference type="PANTHER" id="PTHR28206:SF1">
    <property type="entry name" value="NUCLEOPORIN POM152"/>
    <property type="match status" value="1"/>
</dbReference>
<gene>
    <name evidence="7" type="ORF">N658DRAFT_474185</name>
</gene>
<dbReference type="Proteomes" id="UP001305647">
    <property type="component" value="Unassembled WGS sequence"/>
</dbReference>
<feature type="compositionally biased region" description="Low complexity" evidence="1">
    <location>
        <begin position="20"/>
        <end position="30"/>
    </location>
</feature>
<evidence type="ECO:0000259" key="5">
    <source>
        <dbReference type="Pfam" id="PF24519"/>
    </source>
</evidence>
<dbReference type="InterPro" id="IPR056542">
    <property type="entry name" value="Ig-like_POM152_1st"/>
</dbReference>
<evidence type="ECO:0000256" key="1">
    <source>
        <dbReference type="SAM" id="MobiDB-lite"/>
    </source>
</evidence>
<name>A0AAN6T0T6_9PEZI</name>
<dbReference type="Pfam" id="PF23664">
    <property type="entry name" value="Ig_Pom152"/>
    <property type="match status" value="2"/>
</dbReference>
<comment type="caution">
    <text evidence="7">The sequence shown here is derived from an EMBL/GenBank/DDBJ whole genome shotgun (WGS) entry which is preliminary data.</text>
</comment>